<organism evidence="17 18">
    <name type="scientific">Desulfovibrio gilichinskyi</name>
    <dbReference type="NCBI Taxonomy" id="1519643"/>
    <lineage>
        <taxon>Bacteria</taxon>
        <taxon>Pseudomonadati</taxon>
        <taxon>Thermodesulfobacteriota</taxon>
        <taxon>Desulfovibrionia</taxon>
        <taxon>Desulfovibrionales</taxon>
        <taxon>Desulfovibrionaceae</taxon>
        <taxon>Desulfovibrio</taxon>
    </lineage>
</organism>
<dbReference type="EC" id="2.7.9.2" evidence="5"/>
<dbReference type="InterPro" id="IPR002192">
    <property type="entry name" value="PPDK_AMP/ATP-bd"/>
</dbReference>
<evidence type="ECO:0000256" key="3">
    <source>
        <dbReference type="ARBA" id="ARBA00004742"/>
    </source>
</evidence>
<keyword evidence="7" id="KW-0808">Transferase</keyword>
<dbReference type="Proteomes" id="UP000192906">
    <property type="component" value="Unassembled WGS sequence"/>
</dbReference>
<dbReference type="GO" id="GO:0008986">
    <property type="term" value="F:pyruvate, water dikinase activity"/>
    <property type="evidence" value="ECO:0007669"/>
    <property type="project" value="UniProtKB-EC"/>
</dbReference>
<keyword evidence="8" id="KW-0479">Metal-binding</keyword>
<dbReference type="RefSeq" id="WP_085096841.1">
    <property type="nucleotide sequence ID" value="NZ_FWZU01000001.1"/>
</dbReference>
<dbReference type="PANTHER" id="PTHR43030:SF1">
    <property type="entry name" value="PHOSPHOENOLPYRUVATE SYNTHASE"/>
    <property type="match status" value="1"/>
</dbReference>
<evidence type="ECO:0000256" key="2">
    <source>
        <dbReference type="ARBA" id="ARBA00002988"/>
    </source>
</evidence>
<accession>A0A1X7C1R0</accession>
<dbReference type="AlphaFoldDB" id="A0A1X7C1R0"/>
<evidence type="ECO:0000256" key="12">
    <source>
        <dbReference type="ARBA" id="ARBA00022842"/>
    </source>
</evidence>
<sequence length="650" mass="72779">MKFNKLFNHWTYETFPPGRLLRRRYNSFKMLMDLEEECLHIISRIEDIGFGLSEVDWANVEKLSIDLGNKVHLMLEQLQSMNPIRFMDLMDYYNKINFYVRMAVTVPDPDISMPFTLALSESAKHTAHAGANAVVLARIISETDINVLDGMVISSGVYNYFIEANDLRVHIDHILESVTSTDPEQLKNTSEALISVFVKAQMPEAITNELEIAALETAKGGNLLILSASVTPEDESCILPENSTIIHNVNPQDIVSAWKKAVLCKFSPESIKARIKLGYSNRETPVAVIIQPEIKTQDSGSLETLHNPETDLPPADQETGCSAVLSDNDSDPFIFSRRKKQRRLSNPEKQSLSLHSAKTINANGCEIEKMLGVPQKCKWITDLRNRVFITSAEPYPNKGVRAVDRMKRTLQYIANLKISAQNTEMFLPEKSKSMYDLVRFANEKAISEMFSLISKEGLGLDGAKHLTARQPISLTVLNLQEGLFTTAAGKMEISPDDIKSVPMWALWFGLGAKRPGWSEENSIEGYAILSKTYLNIKLKSEKDLSEIDTVCDQDYSKNHIHFRFKGGDGSADERIARIEFIKKVLIPVGFEIENQGDLIEAVHKESTEAEIQKKLATIGHIIAHIAISKPVAQNKQQAASEAAIFIANLN</sequence>
<dbReference type="EMBL" id="FWZU01000001">
    <property type="protein sequence ID" value="SME88262.1"/>
    <property type="molecule type" value="Genomic_DNA"/>
</dbReference>
<reference evidence="18" key="1">
    <citation type="submission" date="2017-04" db="EMBL/GenBank/DDBJ databases">
        <authorList>
            <person name="Varghese N."/>
            <person name="Submissions S."/>
        </authorList>
    </citation>
    <scope>NUCLEOTIDE SEQUENCE [LARGE SCALE GENOMIC DNA]</scope>
    <source>
        <strain evidence="18">K3S</strain>
    </source>
</reference>
<comment type="pathway">
    <text evidence="3">Carbohydrate biosynthesis; gluconeogenesis.</text>
</comment>
<dbReference type="SUPFAM" id="SSF56059">
    <property type="entry name" value="Glutathione synthetase ATP-binding domain-like"/>
    <property type="match status" value="1"/>
</dbReference>
<evidence type="ECO:0000256" key="9">
    <source>
        <dbReference type="ARBA" id="ARBA00022741"/>
    </source>
</evidence>
<dbReference type="OrthoDB" id="9760711at2"/>
<evidence type="ECO:0000256" key="5">
    <source>
        <dbReference type="ARBA" id="ARBA00011996"/>
    </source>
</evidence>
<dbReference type="GO" id="GO:0006094">
    <property type="term" value="P:gluconeogenesis"/>
    <property type="evidence" value="ECO:0007669"/>
    <property type="project" value="UniProtKB-UniPathway"/>
</dbReference>
<comment type="cofactor">
    <cofactor evidence="1">
        <name>Mg(2+)</name>
        <dbReference type="ChEBI" id="CHEBI:18420"/>
    </cofactor>
</comment>
<keyword evidence="9" id="KW-0547">Nucleotide-binding</keyword>
<evidence type="ECO:0000256" key="11">
    <source>
        <dbReference type="ARBA" id="ARBA00022840"/>
    </source>
</evidence>
<dbReference type="Gene3D" id="3.30.1490.20">
    <property type="entry name" value="ATP-grasp fold, A domain"/>
    <property type="match status" value="1"/>
</dbReference>
<evidence type="ECO:0000256" key="4">
    <source>
        <dbReference type="ARBA" id="ARBA00007837"/>
    </source>
</evidence>
<dbReference type="UniPathway" id="UPA00138"/>
<evidence type="ECO:0000256" key="14">
    <source>
        <dbReference type="ARBA" id="ARBA00047700"/>
    </source>
</evidence>
<comment type="similarity">
    <text evidence="4">Belongs to the PEP-utilizing enzyme family.</text>
</comment>
<keyword evidence="17" id="KW-0670">Pyruvate</keyword>
<evidence type="ECO:0000256" key="15">
    <source>
        <dbReference type="SAM" id="MobiDB-lite"/>
    </source>
</evidence>
<keyword evidence="11" id="KW-0067">ATP-binding</keyword>
<dbReference type="InterPro" id="IPR013815">
    <property type="entry name" value="ATP_grasp_subdomain_1"/>
</dbReference>
<evidence type="ECO:0000256" key="10">
    <source>
        <dbReference type="ARBA" id="ARBA00022777"/>
    </source>
</evidence>
<name>A0A1X7C1R0_9BACT</name>
<evidence type="ECO:0000313" key="18">
    <source>
        <dbReference type="Proteomes" id="UP000192906"/>
    </source>
</evidence>
<dbReference type="InterPro" id="IPR006319">
    <property type="entry name" value="PEP_synth"/>
</dbReference>
<evidence type="ECO:0000256" key="1">
    <source>
        <dbReference type="ARBA" id="ARBA00001946"/>
    </source>
</evidence>
<protein>
    <recommendedName>
        <fullName evidence="6">Phosphoenolpyruvate synthase</fullName>
        <ecNumber evidence="5">2.7.9.2</ecNumber>
    </recommendedName>
    <alternativeName>
        <fullName evidence="13">Pyruvate, water dikinase</fullName>
    </alternativeName>
</protein>
<feature type="region of interest" description="Disordered" evidence="15">
    <location>
        <begin position="298"/>
        <end position="327"/>
    </location>
</feature>
<dbReference type="PANTHER" id="PTHR43030">
    <property type="entry name" value="PHOSPHOENOLPYRUVATE SYNTHASE"/>
    <property type="match status" value="1"/>
</dbReference>
<dbReference type="STRING" id="1519643.SAMN06295933_0132"/>
<evidence type="ECO:0000256" key="8">
    <source>
        <dbReference type="ARBA" id="ARBA00022723"/>
    </source>
</evidence>
<keyword evidence="12" id="KW-0460">Magnesium</keyword>
<evidence type="ECO:0000256" key="6">
    <source>
        <dbReference type="ARBA" id="ARBA00021623"/>
    </source>
</evidence>
<proteinExistence type="inferred from homology"/>
<dbReference type="Pfam" id="PF01326">
    <property type="entry name" value="PPDK_N"/>
    <property type="match status" value="1"/>
</dbReference>
<dbReference type="GO" id="GO:0005524">
    <property type="term" value="F:ATP binding"/>
    <property type="evidence" value="ECO:0007669"/>
    <property type="project" value="UniProtKB-KW"/>
</dbReference>
<evidence type="ECO:0000256" key="13">
    <source>
        <dbReference type="ARBA" id="ARBA00033470"/>
    </source>
</evidence>
<comment type="function">
    <text evidence="2">Catalyzes the phosphorylation of pyruvate to phosphoenolpyruvate.</text>
</comment>
<keyword evidence="18" id="KW-1185">Reference proteome</keyword>
<evidence type="ECO:0000259" key="16">
    <source>
        <dbReference type="Pfam" id="PF01326"/>
    </source>
</evidence>
<feature type="domain" description="Pyruvate phosphate dikinase AMP/ATP-binding" evidence="16">
    <location>
        <begin position="129"/>
        <end position="308"/>
    </location>
</feature>
<evidence type="ECO:0000256" key="7">
    <source>
        <dbReference type="ARBA" id="ARBA00022679"/>
    </source>
</evidence>
<dbReference type="GO" id="GO:0046872">
    <property type="term" value="F:metal ion binding"/>
    <property type="evidence" value="ECO:0007669"/>
    <property type="project" value="UniProtKB-KW"/>
</dbReference>
<gene>
    <name evidence="17" type="ORF">SAMN06295933_0132</name>
</gene>
<evidence type="ECO:0000313" key="17">
    <source>
        <dbReference type="EMBL" id="SME88262.1"/>
    </source>
</evidence>
<comment type="catalytic activity">
    <reaction evidence="14">
        <text>pyruvate + ATP + H2O = phosphoenolpyruvate + AMP + phosphate + 2 H(+)</text>
        <dbReference type="Rhea" id="RHEA:11364"/>
        <dbReference type="ChEBI" id="CHEBI:15361"/>
        <dbReference type="ChEBI" id="CHEBI:15377"/>
        <dbReference type="ChEBI" id="CHEBI:15378"/>
        <dbReference type="ChEBI" id="CHEBI:30616"/>
        <dbReference type="ChEBI" id="CHEBI:43474"/>
        <dbReference type="ChEBI" id="CHEBI:58702"/>
        <dbReference type="ChEBI" id="CHEBI:456215"/>
        <dbReference type="EC" id="2.7.9.2"/>
    </reaction>
</comment>
<keyword evidence="10 17" id="KW-0418">Kinase</keyword>